<organism evidence="1 2">
    <name type="scientific">Actinokineospora terrae</name>
    <dbReference type="NCBI Taxonomy" id="155974"/>
    <lineage>
        <taxon>Bacteria</taxon>
        <taxon>Bacillati</taxon>
        <taxon>Actinomycetota</taxon>
        <taxon>Actinomycetes</taxon>
        <taxon>Pseudonocardiales</taxon>
        <taxon>Pseudonocardiaceae</taxon>
        <taxon>Actinokineospora</taxon>
    </lineage>
</organism>
<dbReference type="EMBL" id="FOGI01000017">
    <property type="protein sequence ID" value="SES47457.1"/>
    <property type="molecule type" value="Genomic_DNA"/>
</dbReference>
<keyword evidence="2" id="KW-1185">Reference proteome</keyword>
<evidence type="ECO:0000313" key="2">
    <source>
        <dbReference type="Proteomes" id="UP000199051"/>
    </source>
</evidence>
<evidence type="ECO:0000313" key="1">
    <source>
        <dbReference type="EMBL" id="SES47457.1"/>
    </source>
</evidence>
<proteinExistence type="predicted"/>
<name>A0A1H9XNM6_9PSEU</name>
<protein>
    <recommendedName>
        <fullName evidence="3">Excreted virulence factor EspC, type VII ESX diderm</fullName>
    </recommendedName>
</protein>
<sequence>MAMTAAPTSADTIGVASRTRFGRRRSSALALAGMAGVEEMRSWVAVATEKARSGIAAIAQASLELDEARGALATASSGREPAELARSQSLLAEAGRSLAEARDTLYASIAAAEGYLGGR</sequence>
<dbReference type="Proteomes" id="UP000199051">
    <property type="component" value="Unassembled WGS sequence"/>
</dbReference>
<dbReference type="AlphaFoldDB" id="A0A1H9XNM6"/>
<evidence type="ECO:0008006" key="3">
    <source>
        <dbReference type="Google" id="ProtNLM"/>
    </source>
</evidence>
<accession>A0A1H9XNM6</accession>
<dbReference type="STRING" id="155974.SAMN04487818_11776"/>
<gene>
    <name evidence="1" type="ORF">SAMN04487818_11776</name>
</gene>
<reference evidence="2" key="1">
    <citation type="submission" date="2016-10" db="EMBL/GenBank/DDBJ databases">
        <authorList>
            <person name="Varghese N."/>
            <person name="Submissions S."/>
        </authorList>
    </citation>
    <scope>NUCLEOTIDE SEQUENCE [LARGE SCALE GENOMIC DNA]</scope>
    <source>
        <strain evidence="2">DSM 44260</strain>
    </source>
</reference>